<reference evidence="4" key="1">
    <citation type="submission" date="2021-01" db="EMBL/GenBank/DDBJ databases">
        <authorList>
            <person name="Kaushik A."/>
        </authorList>
    </citation>
    <scope>NUCLEOTIDE SEQUENCE</scope>
    <source>
        <strain evidence="4">AG1-1A</strain>
    </source>
</reference>
<protein>
    <recommendedName>
        <fullName evidence="3">DUF6535 domain-containing protein</fullName>
    </recommendedName>
</protein>
<gene>
    <name evidence="4" type="ORF">RDB_LOCUS22874</name>
</gene>
<dbReference type="AlphaFoldDB" id="A0A8H2WJ63"/>
<sequence>MSNILLPRRRGTQNVNQAVHEAEENPNARDIQVMPLCSTFLIKHIYVNNKHQNNNKHNNAPKGGIGANAEVWKKYVIETGRADKELVDGWNNSLDVILVFAGLFSTVSTAFILESTKDLKPDYAEVSAHTLAAVLAALSPTTSDKSSDVPNMDQSSFAPTAVAIQVNILWFTSLSLSVAVALIAIVAKEWFYQFMATRKGPMLIQGRRRQLRWQGIEQWKMREILNILPLMMHAALLLFAVGLSLYLWDINPQVALPVVVTTTVVGVFYFVTLLLPLFFRYCPFTTGVMKLFLPYWYTVARSTLRSVFESLGWLVVPFVAAFAVMKRCLKGSPVRGSNRESEGQKSGLRRWAAQLSLDGCWEDSVELVGERLEELSDSFMADESQLDRQDTPMDNTTSLMLGWMIAQCENVESVNTALQALLCAKPWLPRLPLQTCGALEATLTRLSTDLVAWMSITRSNGDESKKLRRSVIVQSQYLSMMSQTEEIKLPQQYPETFHYLSIQLLAENHWYGGYEPRNQEQRQWELVEKIIKQEVTDLSASDITHLVDGIAKSYLYAPDQSPASLIKLLDTKTSRENTQLRRMIGVALNIGYISKHDNGGGGAAPDSASCSKQARKIYIDLTTTRPKYDGWDDSKQLLLYGLLGALLTCSESRDSDDTKAIIDALCNDEYRILQPGDLHEYLKLPQDPIAILSKFIAPGTLSDTHNAPPTIMASSHAADVTLEMDATLPTAILGSDDGESSSHVRMYLDDSDNLKLTICLLRFARDVSMNYYSRSSSDPWKPAEDTLHSAIDAIIRSDLHARAYHTIQSHTSDLVPYCMCFLWWFAGALRFTWRWRKRSAVPDTPSILRRIGAPEGDVPDDADGMGYTESWIEKIRLVREQSPQSVLDSQILDSMIGYYNSDRSRDKGPSTPDASGSEPPTTWLTILRELRKACEDKVAESGQKVDQGGQEQEAPLAEGAADGLVAESTAAAVPDGEPKDGQDTTQGMHLDCLPPEVLEYAPYMWLPPVSESSDQGQMEGVRHE</sequence>
<organism evidence="4 5">
    <name type="scientific">Rhizoctonia solani</name>
    <dbReference type="NCBI Taxonomy" id="456999"/>
    <lineage>
        <taxon>Eukaryota</taxon>
        <taxon>Fungi</taxon>
        <taxon>Dikarya</taxon>
        <taxon>Basidiomycota</taxon>
        <taxon>Agaricomycotina</taxon>
        <taxon>Agaricomycetes</taxon>
        <taxon>Cantharellales</taxon>
        <taxon>Ceratobasidiaceae</taxon>
        <taxon>Rhizoctonia</taxon>
    </lineage>
</organism>
<feature type="transmembrane region" description="Helical" evidence="2">
    <location>
        <begin position="227"/>
        <end position="248"/>
    </location>
</feature>
<accession>A0A8H2WJ63</accession>
<dbReference type="EMBL" id="CAJMWR010000436">
    <property type="protein sequence ID" value="CAE6377257.1"/>
    <property type="molecule type" value="Genomic_DNA"/>
</dbReference>
<name>A0A8H2WJ63_9AGAM</name>
<keyword evidence="2" id="KW-0812">Transmembrane</keyword>
<feature type="transmembrane region" description="Helical" evidence="2">
    <location>
        <begin position="94"/>
        <end position="113"/>
    </location>
</feature>
<evidence type="ECO:0000256" key="1">
    <source>
        <dbReference type="SAM" id="MobiDB-lite"/>
    </source>
</evidence>
<keyword evidence="2" id="KW-0472">Membrane</keyword>
<evidence type="ECO:0000313" key="5">
    <source>
        <dbReference type="Proteomes" id="UP000663840"/>
    </source>
</evidence>
<feature type="compositionally biased region" description="Polar residues" evidence="1">
    <location>
        <begin position="912"/>
        <end position="921"/>
    </location>
</feature>
<dbReference type="Pfam" id="PF20153">
    <property type="entry name" value="DUF6535"/>
    <property type="match status" value="1"/>
</dbReference>
<keyword evidence="2" id="KW-1133">Transmembrane helix</keyword>
<evidence type="ECO:0000313" key="4">
    <source>
        <dbReference type="EMBL" id="CAE6377257.1"/>
    </source>
</evidence>
<evidence type="ECO:0000259" key="3">
    <source>
        <dbReference type="Pfam" id="PF20153"/>
    </source>
</evidence>
<evidence type="ECO:0000256" key="2">
    <source>
        <dbReference type="SAM" id="Phobius"/>
    </source>
</evidence>
<dbReference type="InterPro" id="IPR045338">
    <property type="entry name" value="DUF6535"/>
</dbReference>
<feature type="domain" description="DUF6535" evidence="3">
    <location>
        <begin position="72"/>
        <end position="248"/>
    </location>
</feature>
<feature type="region of interest" description="Disordered" evidence="1">
    <location>
        <begin position="902"/>
        <end position="921"/>
    </location>
</feature>
<feature type="transmembrane region" description="Helical" evidence="2">
    <location>
        <begin position="168"/>
        <end position="187"/>
    </location>
</feature>
<feature type="transmembrane region" description="Helical" evidence="2">
    <location>
        <begin position="254"/>
        <end position="282"/>
    </location>
</feature>
<feature type="region of interest" description="Disordered" evidence="1">
    <location>
        <begin position="970"/>
        <end position="993"/>
    </location>
</feature>
<feature type="transmembrane region" description="Helical" evidence="2">
    <location>
        <begin position="303"/>
        <end position="325"/>
    </location>
</feature>
<proteinExistence type="predicted"/>
<dbReference type="Proteomes" id="UP000663840">
    <property type="component" value="Unassembled WGS sequence"/>
</dbReference>
<comment type="caution">
    <text evidence="4">The sequence shown here is derived from an EMBL/GenBank/DDBJ whole genome shotgun (WGS) entry which is preliminary data.</text>
</comment>